<reference evidence="8" key="1">
    <citation type="submission" date="2021-02" db="EMBL/GenBank/DDBJ databases">
        <authorList>
            <person name="Nowell W R."/>
        </authorList>
    </citation>
    <scope>NUCLEOTIDE SEQUENCE</scope>
    <source>
        <strain evidence="8">Ploen Becks lab</strain>
    </source>
</reference>
<dbReference type="InterPro" id="IPR050474">
    <property type="entry name" value="Hel308_SKI2-like"/>
</dbReference>
<evidence type="ECO:0000256" key="6">
    <source>
        <dbReference type="SAM" id="Coils"/>
    </source>
</evidence>
<evidence type="ECO:0000256" key="2">
    <source>
        <dbReference type="ARBA" id="ARBA00022801"/>
    </source>
</evidence>
<evidence type="ECO:0000313" key="9">
    <source>
        <dbReference type="Proteomes" id="UP000663879"/>
    </source>
</evidence>
<dbReference type="Gene3D" id="1.10.150.20">
    <property type="entry name" value="5' to 3' exonuclease, C-terminal subdomain"/>
    <property type="match status" value="1"/>
</dbReference>
<dbReference type="InterPro" id="IPR001650">
    <property type="entry name" value="Helicase_C-like"/>
</dbReference>
<keyword evidence="4" id="KW-0067">ATP-binding</keyword>
<dbReference type="PROSITE" id="PS51194">
    <property type="entry name" value="HELICASE_CTER"/>
    <property type="match status" value="1"/>
</dbReference>
<evidence type="ECO:0000259" key="7">
    <source>
        <dbReference type="PROSITE" id="PS51194"/>
    </source>
</evidence>
<dbReference type="EMBL" id="CAJNOC010004205">
    <property type="protein sequence ID" value="CAF1013225.1"/>
    <property type="molecule type" value="Genomic_DNA"/>
</dbReference>
<dbReference type="SMART" id="SM00490">
    <property type="entry name" value="HELICc"/>
    <property type="match status" value="1"/>
</dbReference>
<keyword evidence="9" id="KW-1185">Reference proteome</keyword>
<dbReference type="OrthoDB" id="2320933at2759"/>
<feature type="domain" description="Helicase C-terminal" evidence="7">
    <location>
        <begin position="1"/>
        <end position="151"/>
    </location>
</feature>
<comment type="catalytic activity">
    <reaction evidence="5">
        <text>ATP + H2O = ADP + phosphate + H(+)</text>
        <dbReference type="Rhea" id="RHEA:13065"/>
        <dbReference type="ChEBI" id="CHEBI:15377"/>
        <dbReference type="ChEBI" id="CHEBI:15378"/>
        <dbReference type="ChEBI" id="CHEBI:30616"/>
        <dbReference type="ChEBI" id="CHEBI:43474"/>
        <dbReference type="ChEBI" id="CHEBI:456216"/>
        <dbReference type="EC" id="5.6.2.4"/>
    </reaction>
</comment>
<sequence>MKLKLFQELKEENANNICPVLRQSIQFGIAYHHSGLTTEERQLIEQAYRDGVLCLITCTSTLAAGVNLPAKRVIIRSPYVAVDFITNTSYRQMIGRAGRAGLIDSIGESILLFKSQDRPKVYDLITGPMKKCQSALQVDSKALRVLVLSLIGLKMTHLGSQILLFIKQTLFYLQQGIDIFKNKIEIDENSQVELTQDQKLLNLVPEEFQLISEALDYLLKNKLVKVQDKAEGTLTENVSTNNLKSLYYCNFEITKLGQAAIKGNVDLDIVDLMYNDLKIGLKNMVLSNYLHLLYLCTPYDLANNLNNIDYDIYTHKYGNLDEDERFQNKATSKKVDEFVVKRFYLTLIIYELWKTQNSIWKVSSEFNLDRGFVQQIVQSAASFTSGVLHFCENIDEFWPYKNMFSEFTKRLQFNCSSMDLIPLLELEGVRLARAKQLFIAGFKTIEDIAGTNPDDMSAKIKNMIPPVANKIIKSAKKILKEKIDALQSEADNLLLQLSEITIIN</sequence>
<dbReference type="GO" id="GO:0016787">
    <property type="term" value="F:hydrolase activity"/>
    <property type="evidence" value="ECO:0007669"/>
    <property type="project" value="UniProtKB-KW"/>
</dbReference>
<organism evidence="8 9">
    <name type="scientific">Brachionus calyciflorus</name>
    <dbReference type="NCBI Taxonomy" id="104777"/>
    <lineage>
        <taxon>Eukaryota</taxon>
        <taxon>Metazoa</taxon>
        <taxon>Spiralia</taxon>
        <taxon>Gnathifera</taxon>
        <taxon>Rotifera</taxon>
        <taxon>Eurotatoria</taxon>
        <taxon>Monogononta</taxon>
        <taxon>Pseudotrocha</taxon>
        <taxon>Ploima</taxon>
        <taxon>Brachionidae</taxon>
        <taxon>Brachionus</taxon>
    </lineage>
</organism>
<dbReference type="Pfam" id="PF21099">
    <property type="entry name" value="POLQ_helical"/>
    <property type="match status" value="2"/>
</dbReference>
<keyword evidence="1" id="KW-0547">Nucleotide-binding</keyword>
<dbReference type="Pfam" id="PF20470">
    <property type="entry name" value="HTH_61"/>
    <property type="match status" value="1"/>
</dbReference>
<dbReference type="Proteomes" id="UP000663879">
    <property type="component" value="Unassembled WGS sequence"/>
</dbReference>
<dbReference type="SUPFAM" id="SSF158702">
    <property type="entry name" value="Sec63 N-terminal domain-like"/>
    <property type="match status" value="1"/>
</dbReference>
<dbReference type="Gene3D" id="3.40.50.300">
    <property type="entry name" value="P-loop containing nucleotide triphosphate hydrolases"/>
    <property type="match status" value="1"/>
</dbReference>
<dbReference type="Pfam" id="PF00271">
    <property type="entry name" value="Helicase_C"/>
    <property type="match status" value="1"/>
</dbReference>
<proteinExistence type="predicted"/>
<dbReference type="AlphaFoldDB" id="A0A814HQ86"/>
<dbReference type="InterPro" id="IPR027417">
    <property type="entry name" value="P-loop_NTPase"/>
</dbReference>
<dbReference type="PANTHER" id="PTHR47961">
    <property type="entry name" value="DNA POLYMERASE THETA, PUTATIVE (AFU_ORTHOLOGUE AFUA_1G05260)-RELATED"/>
    <property type="match status" value="1"/>
</dbReference>
<dbReference type="InterPro" id="IPR048960">
    <property type="entry name" value="POLQ-like_helical"/>
</dbReference>
<evidence type="ECO:0000256" key="3">
    <source>
        <dbReference type="ARBA" id="ARBA00022806"/>
    </source>
</evidence>
<feature type="coiled-coil region" evidence="6">
    <location>
        <begin position="469"/>
        <end position="496"/>
    </location>
</feature>
<dbReference type="PANTHER" id="PTHR47961:SF12">
    <property type="entry name" value="HELICASE POLQ-LIKE"/>
    <property type="match status" value="1"/>
</dbReference>
<protein>
    <recommendedName>
        <fullName evidence="7">Helicase C-terminal domain-containing protein</fullName>
    </recommendedName>
</protein>
<dbReference type="EMBL" id="CAJNOC010004205">
    <property type="protein sequence ID" value="CAF1013207.1"/>
    <property type="molecule type" value="Genomic_DNA"/>
</dbReference>
<evidence type="ECO:0000256" key="5">
    <source>
        <dbReference type="ARBA" id="ARBA00048988"/>
    </source>
</evidence>
<evidence type="ECO:0000313" key="8">
    <source>
        <dbReference type="EMBL" id="CAF1013207.1"/>
    </source>
</evidence>
<name>A0A814HQ86_9BILA</name>
<gene>
    <name evidence="8" type="ORF">OXX778_LOCUS16997</name>
</gene>
<dbReference type="SUPFAM" id="SSF52540">
    <property type="entry name" value="P-loop containing nucleoside triphosphate hydrolases"/>
    <property type="match status" value="1"/>
</dbReference>
<keyword evidence="2" id="KW-0378">Hydrolase</keyword>
<dbReference type="InterPro" id="IPR046931">
    <property type="entry name" value="HTH_61"/>
</dbReference>
<evidence type="ECO:0000256" key="4">
    <source>
        <dbReference type="ARBA" id="ARBA00022840"/>
    </source>
</evidence>
<accession>A0A814HQ86</accession>
<evidence type="ECO:0000256" key="1">
    <source>
        <dbReference type="ARBA" id="ARBA00022741"/>
    </source>
</evidence>
<dbReference type="GO" id="GO:0043138">
    <property type="term" value="F:3'-5' DNA helicase activity"/>
    <property type="evidence" value="ECO:0007669"/>
    <property type="project" value="UniProtKB-EC"/>
</dbReference>
<dbReference type="CDD" id="cd18795">
    <property type="entry name" value="SF2_C_Ski2"/>
    <property type="match status" value="1"/>
</dbReference>
<comment type="caution">
    <text evidence="8">The sequence shown here is derived from an EMBL/GenBank/DDBJ whole genome shotgun (WGS) entry which is preliminary data.</text>
</comment>
<dbReference type="Gene3D" id="1.10.3380.20">
    <property type="match status" value="1"/>
</dbReference>
<keyword evidence="3" id="KW-0347">Helicase</keyword>
<dbReference type="GO" id="GO:0005524">
    <property type="term" value="F:ATP binding"/>
    <property type="evidence" value="ECO:0007669"/>
    <property type="project" value="UniProtKB-KW"/>
</dbReference>
<keyword evidence="6" id="KW-0175">Coiled coil</keyword>